<name>A0AA38P9L2_9AGAR</name>
<evidence type="ECO:0000256" key="1">
    <source>
        <dbReference type="SAM" id="MobiDB-lite"/>
    </source>
</evidence>
<feature type="compositionally biased region" description="Basic and acidic residues" evidence="1">
    <location>
        <begin position="404"/>
        <end position="418"/>
    </location>
</feature>
<accession>A0AA38P9L2</accession>
<feature type="domain" description="DUF6697" evidence="2">
    <location>
        <begin position="159"/>
        <end position="361"/>
    </location>
</feature>
<proteinExistence type="predicted"/>
<sequence>MSQSHSSIVDEDKTADDVAQLETVAEIGEIPILSVANSSSITKVKNEELDDFNPLVFSGRLESPPTFKADEASWADFKSPKTKLVLDCVYINPSSAICAENDTQDALAKLKAMQNPKLKLKKKKDEEMQFPLNPNTILPLLDAMKTFPVTLPLAERSVTVSREFMNWKFGGGTQRSLATIREERVKEHGYNDFLYLTKEVEPLAPSIPGQPGLFFSTSKDYTPCWMEEPFVFRVFIRLTTGCWLYQGQYKFAHCKTLTATEWGEQGEKVKNTWAYKLARHQWGLDVRGRISFREQFGRDPSGTELRGLVAEETMMTKTKEAFPNITKEKILSEFDAGNEKMVIWKMECVQYDEEFQRRIAAEFKEWEVNHRSSGGNGKKRKPSPAAPSSRKSNVRQRYGSDLPEQNRRETRSEVEVRYVPRGTKSRPLVV</sequence>
<dbReference type="Pfam" id="PF20411">
    <property type="entry name" value="DUF6697"/>
    <property type="match status" value="1"/>
</dbReference>
<feature type="region of interest" description="Disordered" evidence="1">
    <location>
        <begin position="369"/>
        <end position="430"/>
    </location>
</feature>
<keyword evidence="4" id="KW-1185">Reference proteome</keyword>
<dbReference type="Proteomes" id="UP001163846">
    <property type="component" value="Unassembled WGS sequence"/>
</dbReference>
<comment type="caution">
    <text evidence="3">The sequence shown here is derived from an EMBL/GenBank/DDBJ whole genome shotgun (WGS) entry which is preliminary data.</text>
</comment>
<gene>
    <name evidence="3" type="ORF">F5878DRAFT_618216</name>
</gene>
<protein>
    <recommendedName>
        <fullName evidence="2">DUF6697 domain-containing protein</fullName>
    </recommendedName>
</protein>
<organism evidence="3 4">
    <name type="scientific">Lentinula raphanica</name>
    <dbReference type="NCBI Taxonomy" id="153919"/>
    <lineage>
        <taxon>Eukaryota</taxon>
        <taxon>Fungi</taxon>
        <taxon>Dikarya</taxon>
        <taxon>Basidiomycota</taxon>
        <taxon>Agaricomycotina</taxon>
        <taxon>Agaricomycetes</taxon>
        <taxon>Agaricomycetidae</taxon>
        <taxon>Agaricales</taxon>
        <taxon>Marasmiineae</taxon>
        <taxon>Omphalotaceae</taxon>
        <taxon>Lentinula</taxon>
    </lineage>
</organism>
<evidence type="ECO:0000259" key="2">
    <source>
        <dbReference type="Pfam" id="PF20411"/>
    </source>
</evidence>
<evidence type="ECO:0000313" key="4">
    <source>
        <dbReference type="Proteomes" id="UP001163846"/>
    </source>
</evidence>
<dbReference type="EMBL" id="MU806159">
    <property type="protein sequence ID" value="KAJ3838867.1"/>
    <property type="molecule type" value="Genomic_DNA"/>
</dbReference>
<reference evidence="3" key="1">
    <citation type="submission" date="2022-08" db="EMBL/GenBank/DDBJ databases">
        <authorList>
            <consortium name="DOE Joint Genome Institute"/>
            <person name="Min B."/>
            <person name="Riley R."/>
            <person name="Sierra-Patev S."/>
            <person name="Naranjo-Ortiz M."/>
            <person name="Looney B."/>
            <person name="Konkel Z."/>
            <person name="Slot J.C."/>
            <person name="Sakamoto Y."/>
            <person name="Steenwyk J.L."/>
            <person name="Rokas A."/>
            <person name="Carro J."/>
            <person name="Camarero S."/>
            <person name="Ferreira P."/>
            <person name="Molpeceres G."/>
            <person name="Ruiz-Duenas F.J."/>
            <person name="Serrano A."/>
            <person name="Henrissat B."/>
            <person name="Drula E."/>
            <person name="Hughes K.W."/>
            <person name="Mata J.L."/>
            <person name="Ishikawa N.K."/>
            <person name="Vargas-Isla R."/>
            <person name="Ushijima S."/>
            <person name="Smith C.A."/>
            <person name="Ahrendt S."/>
            <person name="Andreopoulos W."/>
            <person name="He G."/>
            <person name="Labutti K."/>
            <person name="Lipzen A."/>
            <person name="Ng V."/>
            <person name="Sandor L."/>
            <person name="Barry K."/>
            <person name="Martinez A.T."/>
            <person name="Xiao Y."/>
            <person name="Gibbons J.G."/>
            <person name="Terashima K."/>
            <person name="Hibbett D.S."/>
            <person name="Grigoriev I.V."/>
        </authorList>
    </citation>
    <scope>NUCLEOTIDE SEQUENCE</scope>
    <source>
        <strain evidence="3">TFB9207</strain>
    </source>
</reference>
<dbReference type="InterPro" id="IPR046520">
    <property type="entry name" value="DUF6697"/>
</dbReference>
<evidence type="ECO:0000313" key="3">
    <source>
        <dbReference type="EMBL" id="KAJ3838867.1"/>
    </source>
</evidence>
<dbReference type="AlphaFoldDB" id="A0AA38P9L2"/>